<protein>
    <submittedName>
        <fullName evidence="6">VIT1/CCC1 transporter family protein</fullName>
    </submittedName>
</protein>
<feature type="transmembrane region" description="Helical" evidence="5">
    <location>
        <begin position="169"/>
        <end position="190"/>
    </location>
</feature>
<dbReference type="EMBL" id="BAABKY010000002">
    <property type="protein sequence ID" value="GAA5072067.1"/>
    <property type="molecule type" value="Genomic_DNA"/>
</dbReference>
<evidence type="ECO:0000256" key="4">
    <source>
        <dbReference type="ARBA" id="ARBA00023136"/>
    </source>
</evidence>
<sequence>MTLTFTGTLSVVDAGRDDVRAMLIGALGCNLAWGIIDGIIHLMDRHSELSGNLLALREARNADAATARARIADALPPVVASVLQDAELETIRQRLSTLPEPPRHARLARRDWLGALGVCLLVFTTTFPLAVPFLFMQHLVPAMRVSNAVALVLLFLTGVVYARSVNRPAWRVGTWMVILGCVLVALTIALGG</sequence>
<dbReference type="Proteomes" id="UP001501083">
    <property type="component" value="Unassembled WGS sequence"/>
</dbReference>
<dbReference type="RefSeq" id="WP_345476036.1">
    <property type="nucleotide sequence ID" value="NZ_BAABKY010000002.1"/>
</dbReference>
<evidence type="ECO:0000256" key="5">
    <source>
        <dbReference type="SAM" id="Phobius"/>
    </source>
</evidence>
<evidence type="ECO:0000256" key="1">
    <source>
        <dbReference type="ARBA" id="ARBA00004127"/>
    </source>
</evidence>
<reference evidence="7" key="1">
    <citation type="journal article" date="2019" name="Int. J. Syst. Evol. Microbiol.">
        <title>The Global Catalogue of Microorganisms (GCM) 10K type strain sequencing project: providing services to taxonomists for standard genome sequencing and annotation.</title>
        <authorList>
            <consortium name="The Broad Institute Genomics Platform"/>
            <consortium name="The Broad Institute Genome Sequencing Center for Infectious Disease"/>
            <person name="Wu L."/>
            <person name="Ma J."/>
        </authorList>
    </citation>
    <scope>NUCLEOTIDE SEQUENCE [LARGE SCALE GENOMIC DNA]</scope>
    <source>
        <strain evidence="7">JCM 19212</strain>
    </source>
</reference>
<evidence type="ECO:0000313" key="6">
    <source>
        <dbReference type="EMBL" id="GAA5072067.1"/>
    </source>
</evidence>
<evidence type="ECO:0000256" key="2">
    <source>
        <dbReference type="ARBA" id="ARBA00022692"/>
    </source>
</evidence>
<dbReference type="InterPro" id="IPR008217">
    <property type="entry name" value="Ccc1_fam"/>
</dbReference>
<name>A0ABP9L6C7_9GAMM</name>
<feature type="transmembrane region" description="Helical" evidence="5">
    <location>
        <begin position="112"/>
        <end position="135"/>
    </location>
</feature>
<evidence type="ECO:0000256" key="3">
    <source>
        <dbReference type="ARBA" id="ARBA00022989"/>
    </source>
</evidence>
<keyword evidence="3 5" id="KW-1133">Transmembrane helix</keyword>
<organism evidence="6 7">
    <name type="scientific">Lysobacter panacisoli</name>
    <dbReference type="NCBI Taxonomy" id="1255263"/>
    <lineage>
        <taxon>Bacteria</taxon>
        <taxon>Pseudomonadati</taxon>
        <taxon>Pseudomonadota</taxon>
        <taxon>Gammaproteobacteria</taxon>
        <taxon>Lysobacterales</taxon>
        <taxon>Lysobacteraceae</taxon>
        <taxon>Lysobacter</taxon>
    </lineage>
</organism>
<comment type="subcellular location">
    <subcellularLocation>
        <location evidence="1">Endomembrane system</location>
        <topology evidence="1">Multi-pass membrane protein</topology>
    </subcellularLocation>
</comment>
<dbReference type="Pfam" id="PF01988">
    <property type="entry name" value="VIT1"/>
    <property type="match status" value="1"/>
</dbReference>
<feature type="transmembrane region" description="Helical" evidence="5">
    <location>
        <begin position="141"/>
        <end position="162"/>
    </location>
</feature>
<proteinExistence type="predicted"/>
<evidence type="ECO:0000313" key="7">
    <source>
        <dbReference type="Proteomes" id="UP001501083"/>
    </source>
</evidence>
<keyword evidence="2 5" id="KW-0812">Transmembrane</keyword>
<keyword evidence="7" id="KW-1185">Reference proteome</keyword>
<accession>A0ABP9L6C7</accession>
<comment type="caution">
    <text evidence="6">The sequence shown here is derived from an EMBL/GenBank/DDBJ whole genome shotgun (WGS) entry which is preliminary data.</text>
</comment>
<feature type="transmembrane region" description="Helical" evidence="5">
    <location>
        <begin position="20"/>
        <end position="40"/>
    </location>
</feature>
<gene>
    <name evidence="6" type="ORF">GCM10025759_11630</name>
</gene>
<keyword evidence="4 5" id="KW-0472">Membrane</keyword>